<dbReference type="CDD" id="cd00093">
    <property type="entry name" value="HTH_XRE"/>
    <property type="match status" value="1"/>
</dbReference>
<dbReference type="InterPro" id="IPR001387">
    <property type="entry name" value="Cro/C1-type_HTH"/>
</dbReference>
<gene>
    <name evidence="2" type="ORF">LCGC14_0360610</name>
</gene>
<dbReference type="AlphaFoldDB" id="A0A0F9T857"/>
<reference evidence="2" key="1">
    <citation type="journal article" date="2015" name="Nature">
        <title>Complex archaea that bridge the gap between prokaryotes and eukaryotes.</title>
        <authorList>
            <person name="Spang A."/>
            <person name="Saw J.H."/>
            <person name="Jorgensen S.L."/>
            <person name="Zaremba-Niedzwiedzka K."/>
            <person name="Martijn J."/>
            <person name="Lind A.E."/>
            <person name="van Eijk R."/>
            <person name="Schleper C."/>
            <person name="Guy L."/>
            <person name="Ettema T.J."/>
        </authorList>
    </citation>
    <scope>NUCLEOTIDE SEQUENCE</scope>
</reference>
<comment type="caution">
    <text evidence="2">The sequence shown here is derived from an EMBL/GenBank/DDBJ whole genome shotgun (WGS) entry which is preliminary data.</text>
</comment>
<sequence length="172" mass="18975">MSTKSSLKERFGQRVQIREIDRVPSGSPVRLSLKLGDAPNTPEAARILARRHVSLRTAHRALSDLVAGSRRAVLLAPCVENRDRLLSELAAVGVVARPHETPEVDPRLVREQTGLSQDEFALRYGLDVSTIRNWEQGRSKPDAAGRAVLWTIAYYPEAVEQSIEASGGSHDF</sequence>
<dbReference type="Gene3D" id="1.10.260.40">
    <property type="entry name" value="lambda repressor-like DNA-binding domains"/>
    <property type="match status" value="1"/>
</dbReference>
<dbReference type="InterPro" id="IPR010982">
    <property type="entry name" value="Lambda_DNA-bd_dom_sf"/>
</dbReference>
<name>A0A0F9T857_9ZZZZ</name>
<evidence type="ECO:0000313" key="2">
    <source>
        <dbReference type="EMBL" id="KKN77385.1"/>
    </source>
</evidence>
<feature type="domain" description="HTH cro/C1-type" evidence="1">
    <location>
        <begin position="107"/>
        <end position="143"/>
    </location>
</feature>
<dbReference type="GO" id="GO:0003677">
    <property type="term" value="F:DNA binding"/>
    <property type="evidence" value="ECO:0007669"/>
    <property type="project" value="InterPro"/>
</dbReference>
<dbReference type="SUPFAM" id="SSF47413">
    <property type="entry name" value="lambda repressor-like DNA-binding domains"/>
    <property type="match status" value="1"/>
</dbReference>
<proteinExistence type="predicted"/>
<dbReference type="Pfam" id="PF01381">
    <property type="entry name" value="HTH_3"/>
    <property type="match status" value="1"/>
</dbReference>
<accession>A0A0F9T857</accession>
<evidence type="ECO:0000259" key="1">
    <source>
        <dbReference type="PROSITE" id="PS50943"/>
    </source>
</evidence>
<dbReference type="PROSITE" id="PS50943">
    <property type="entry name" value="HTH_CROC1"/>
    <property type="match status" value="1"/>
</dbReference>
<protein>
    <recommendedName>
        <fullName evidence="1">HTH cro/C1-type domain-containing protein</fullName>
    </recommendedName>
</protein>
<dbReference type="EMBL" id="LAZR01000279">
    <property type="protein sequence ID" value="KKN77385.1"/>
    <property type="molecule type" value="Genomic_DNA"/>
</dbReference>
<organism evidence="2">
    <name type="scientific">marine sediment metagenome</name>
    <dbReference type="NCBI Taxonomy" id="412755"/>
    <lineage>
        <taxon>unclassified sequences</taxon>
        <taxon>metagenomes</taxon>
        <taxon>ecological metagenomes</taxon>
    </lineage>
</organism>